<dbReference type="GO" id="GO:0004674">
    <property type="term" value="F:protein serine/threonine kinase activity"/>
    <property type="evidence" value="ECO:0007669"/>
    <property type="project" value="UniProtKB-KW"/>
</dbReference>
<dbReference type="KEGG" id="ptkz:JDV02_010336"/>
<dbReference type="GO" id="GO:0005634">
    <property type="term" value="C:nucleus"/>
    <property type="evidence" value="ECO:0007669"/>
    <property type="project" value="TreeGrafter"/>
</dbReference>
<evidence type="ECO:0000256" key="8">
    <source>
        <dbReference type="SAM" id="MobiDB-lite"/>
    </source>
</evidence>
<evidence type="ECO:0000256" key="1">
    <source>
        <dbReference type="ARBA" id="ARBA00022679"/>
    </source>
</evidence>
<proteinExistence type="inferred from homology"/>
<keyword evidence="3 10" id="KW-0418">Kinase</keyword>
<feature type="region of interest" description="Disordered" evidence="8">
    <location>
        <begin position="1"/>
        <end position="36"/>
    </location>
</feature>
<keyword evidence="7 10" id="KW-0723">Serine/threonine-protein kinase</keyword>
<dbReference type="InterPro" id="IPR000719">
    <property type="entry name" value="Prot_kinase_dom"/>
</dbReference>
<dbReference type="RefSeq" id="XP_047848083.1">
    <property type="nucleotide sequence ID" value="XM_047992070.1"/>
</dbReference>
<dbReference type="InterPro" id="IPR050339">
    <property type="entry name" value="CC_SR_Kinase"/>
</dbReference>
<keyword evidence="4 6" id="KW-0067">ATP-binding</keyword>
<dbReference type="PROSITE" id="PS50011">
    <property type="entry name" value="PROTEIN_KINASE_DOM"/>
    <property type="match status" value="1"/>
</dbReference>
<dbReference type="EMBL" id="CP086365">
    <property type="protein sequence ID" value="UNI24602.1"/>
    <property type="molecule type" value="Genomic_DNA"/>
</dbReference>
<evidence type="ECO:0000256" key="2">
    <source>
        <dbReference type="ARBA" id="ARBA00022741"/>
    </source>
</evidence>
<dbReference type="PANTHER" id="PTHR11042:SF190">
    <property type="entry name" value="MITOSIS INHIBITOR PROTEIN KINASE MIK1"/>
    <property type="match status" value="1"/>
</dbReference>
<dbReference type="Pfam" id="PF00069">
    <property type="entry name" value="Pkinase"/>
    <property type="match status" value="1"/>
</dbReference>
<dbReference type="GO" id="GO:0110031">
    <property type="term" value="P:negative regulation of G2/MI transition of meiotic cell cycle"/>
    <property type="evidence" value="ECO:0007669"/>
    <property type="project" value="TreeGrafter"/>
</dbReference>
<evidence type="ECO:0000256" key="7">
    <source>
        <dbReference type="RuleBase" id="RU000304"/>
    </source>
</evidence>
<keyword evidence="11" id="KW-1185">Reference proteome</keyword>
<dbReference type="Proteomes" id="UP000829364">
    <property type="component" value="Chromosome 12"/>
</dbReference>
<evidence type="ECO:0000313" key="10">
    <source>
        <dbReference type="EMBL" id="UNI24602.1"/>
    </source>
</evidence>
<comment type="similarity">
    <text evidence="5">Belongs to the protein kinase superfamily. Ser/Thr protein kinase family. GCN2 subfamily.</text>
</comment>
<dbReference type="GO" id="GO:0005524">
    <property type="term" value="F:ATP binding"/>
    <property type="evidence" value="ECO:0007669"/>
    <property type="project" value="UniProtKB-UniRule"/>
</dbReference>
<dbReference type="InterPro" id="IPR008271">
    <property type="entry name" value="Ser/Thr_kinase_AS"/>
</dbReference>
<evidence type="ECO:0000256" key="4">
    <source>
        <dbReference type="ARBA" id="ARBA00022840"/>
    </source>
</evidence>
<name>A0A9Q8VHA9_9HYPO</name>
<dbReference type="Gene3D" id="1.10.510.10">
    <property type="entry name" value="Transferase(Phosphotransferase) domain 1"/>
    <property type="match status" value="1"/>
</dbReference>
<dbReference type="OrthoDB" id="10252171at2759"/>
<reference evidence="10" key="1">
    <citation type="submission" date="2021-11" db="EMBL/GenBank/DDBJ databases">
        <title>Purpureocillium_takamizusanense_genome.</title>
        <authorList>
            <person name="Nguyen N.-H."/>
        </authorList>
    </citation>
    <scope>NUCLEOTIDE SEQUENCE</scope>
    <source>
        <strain evidence="10">PT3</strain>
    </source>
</reference>
<dbReference type="InterPro" id="IPR017441">
    <property type="entry name" value="Protein_kinase_ATP_BS"/>
</dbReference>
<dbReference type="AlphaFoldDB" id="A0A9Q8VHA9"/>
<feature type="domain" description="Protein kinase" evidence="9">
    <location>
        <begin position="40"/>
        <end position="303"/>
    </location>
</feature>
<dbReference type="CDD" id="cd00180">
    <property type="entry name" value="PKc"/>
    <property type="match status" value="1"/>
</dbReference>
<gene>
    <name evidence="10" type="ORF">JDV02_010336</name>
</gene>
<evidence type="ECO:0000256" key="3">
    <source>
        <dbReference type="ARBA" id="ARBA00022777"/>
    </source>
</evidence>
<evidence type="ECO:0000256" key="6">
    <source>
        <dbReference type="PROSITE-ProRule" id="PRU10141"/>
    </source>
</evidence>
<dbReference type="SUPFAM" id="SSF56112">
    <property type="entry name" value="Protein kinase-like (PK-like)"/>
    <property type="match status" value="1"/>
</dbReference>
<dbReference type="PROSITE" id="PS00107">
    <property type="entry name" value="PROTEIN_KINASE_ATP"/>
    <property type="match status" value="1"/>
</dbReference>
<evidence type="ECO:0000259" key="9">
    <source>
        <dbReference type="PROSITE" id="PS50011"/>
    </source>
</evidence>
<protein>
    <submittedName>
        <fullName evidence="10">Non-specific serine/threonine protein kinase</fullName>
        <ecNumber evidence="10">2.7.11.1</ecNumber>
    </submittedName>
</protein>
<feature type="binding site" evidence="6">
    <location>
        <position position="69"/>
    </location>
    <ligand>
        <name>ATP</name>
        <dbReference type="ChEBI" id="CHEBI:30616"/>
    </ligand>
</feature>
<accession>A0A9Q8VHA9</accession>
<dbReference type="SMART" id="SM00220">
    <property type="entry name" value="S_TKc"/>
    <property type="match status" value="1"/>
</dbReference>
<keyword evidence="1 10" id="KW-0808">Transferase</keyword>
<organism evidence="10 11">
    <name type="scientific">Purpureocillium takamizusanense</name>
    <dbReference type="NCBI Taxonomy" id="2060973"/>
    <lineage>
        <taxon>Eukaryota</taxon>
        <taxon>Fungi</taxon>
        <taxon>Dikarya</taxon>
        <taxon>Ascomycota</taxon>
        <taxon>Pezizomycotina</taxon>
        <taxon>Sordariomycetes</taxon>
        <taxon>Hypocreomycetidae</taxon>
        <taxon>Hypocreales</taxon>
        <taxon>Ophiocordycipitaceae</taxon>
        <taxon>Purpureocillium</taxon>
    </lineage>
</organism>
<dbReference type="PROSITE" id="PS00108">
    <property type="entry name" value="PROTEIN_KINASE_ST"/>
    <property type="match status" value="1"/>
</dbReference>
<evidence type="ECO:0000256" key="5">
    <source>
        <dbReference type="ARBA" id="ARBA00037982"/>
    </source>
</evidence>
<dbReference type="GeneID" id="72072280"/>
<keyword evidence="2 6" id="KW-0547">Nucleotide-binding</keyword>
<dbReference type="InterPro" id="IPR011009">
    <property type="entry name" value="Kinase-like_dom_sf"/>
</dbReference>
<dbReference type="PANTHER" id="PTHR11042">
    <property type="entry name" value="EUKARYOTIC TRANSLATION INITIATION FACTOR 2-ALPHA KINASE EIF2-ALPHA KINASE -RELATED"/>
    <property type="match status" value="1"/>
</dbReference>
<sequence length="331" mass="37452">MSNEVQPGGVLSPSEDDPRPTDDAGSRSKTETRSPRAVKYIKGTVLGRGGYGTVYKVRRVSDGMIFAGKASKSLRGLEHEANALRSLNHENILRLVELYRDPENPSAAILITEWCPYGTLQERIDQATPNMDKSEIKQVMIQISDALTYLHDEKRLYHRDVKPRNILIRGLHPFSVILADCGDVRRLESKGSLRGTPQYYSPEILQYKRHYGSGDDVWALGVTLAGMLRQCPQFRLSDKIVTNNNDDAAEELRKWPHRLQNHVQQLLALNPRHWLVRTMAEMLAWEVDERISAAACAEAFRVLNEESMGEPGKPWDFGIASPEGFKPISFW</sequence>
<dbReference type="GO" id="GO:0005737">
    <property type="term" value="C:cytoplasm"/>
    <property type="evidence" value="ECO:0007669"/>
    <property type="project" value="TreeGrafter"/>
</dbReference>
<dbReference type="EC" id="2.7.11.1" evidence="10"/>
<evidence type="ECO:0000313" key="11">
    <source>
        <dbReference type="Proteomes" id="UP000829364"/>
    </source>
</evidence>
<feature type="compositionally biased region" description="Basic and acidic residues" evidence="8">
    <location>
        <begin position="16"/>
        <end position="34"/>
    </location>
</feature>